<dbReference type="OrthoDB" id="10122090at2759"/>
<evidence type="ECO:0000313" key="3">
    <source>
        <dbReference type="Proteomes" id="UP000663834"/>
    </source>
</evidence>
<accession>A0A816BDB8</accession>
<organism evidence="1 3">
    <name type="scientific">Rotaria magnacalcarata</name>
    <dbReference type="NCBI Taxonomy" id="392030"/>
    <lineage>
        <taxon>Eukaryota</taxon>
        <taxon>Metazoa</taxon>
        <taxon>Spiralia</taxon>
        <taxon>Gnathifera</taxon>
        <taxon>Rotifera</taxon>
        <taxon>Eurotatoria</taxon>
        <taxon>Bdelloidea</taxon>
        <taxon>Philodinida</taxon>
        <taxon>Philodinidae</taxon>
        <taxon>Rotaria</taxon>
    </lineage>
</organism>
<evidence type="ECO:0000313" key="1">
    <source>
        <dbReference type="EMBL" id="CAF1609349.1"/>
    </source>
</evidence>
<gene>
    <name evidence="2" type="ORF">GIL414_LOCUS4537</name>
    <name evidence="1" type="ORF">KQP761_LOCUS23194</name>
</gene>
<proteinExistence type="predicted"/>
<protein>
    <submittedName>
        <fullName evidence="1">Uncharacterized protein</fullName>
    </submittedName>
</protein>
<sequence length="406" mass="45306">MSSDPTIEDILQHVVTNQDESAEEVTHETYNIQRDCINNTIIRYDQDTDHSHNQYASYGTIGATSSFINNAPIRTNSMEETNRYLQRLGHDVFWDPNPQVIHKETTGFPVTAEQRVILRCLQPPRLPPPEPLIIIEKRPDQPPPPSPLVIHEHEPAVSSPPPLILRERPPVPPPRVPSETITRWLPPVPLPPRSLVIERFPASETLQDIIIERWLPYGPASERRTIVQPAPPAMKYPLPTHTIIIHDKAPARIVRKIEKAGVTQEDPEDYIRRYGSSLLDSAAVLERARQAGVIEDITCTCPQALVSTIGANQLSTCETNENNRVQIINQCGCSCGGRCRCAYRETCSTGMQGYSVAEASTSAQAYSITEASASAHRYYSSSETRRIDCNTSCNCIAIQNSDFVVD</sequence>
<dbReference type="AlphaFoldDB" id="A0A816BDB8"/>
<evidence type="ECO:0000313" key="2">
    <source>
        <dbReference type="EMBL" id="CAF3861860.1"/>
    </source>
</evidence>
<comment type="caution">
    <text evidence="1">The sequence shown here is derived from an EMBL/GenBank/DDBJ whole genome shotgun (WGS) entry which is preliminary data.</text>
</comment>
<dbReference type="Proteomes" id="UP000681720">
    <property type="component" value="Unassembled WGS sequence"/>
</dbReference>
<dbReference type="EMBL" id="CAJNOW010012404">
    <property type="protein sequence ID" value="CAF1609349.1"/>
    <property type="molecule type" value="Genomic_DNA"/>
</dbReference>
<reference evidence="1" key="1">
    <citation type="submission" date="2021-02" db="EMBL/GenBank/DDBJ databases">
        <authorList>
            <person name="Nowell W R."/>
        </authorList>
    </citation>
    <scope>NUCLEOTIDE SEQUENCE</scope>
</reference>
<dbReference type="EMBL" id="CAJOBJ010001107">
    <property type="protein sequence ID" value="CAF3861860.1"/>
    <property type="molecule type" value="Genomic_DNA"/>
</dbReference>
<name>A0A816BDB8_9BILA</name>
<dbReference type="Proteomes" id="UP000663834">
    <property type="component" value="Unassembled WGS sequence"/>
</dbReference>